<dbReference type="InterPro" id="IPR024344">
    <property type="entry name" value="MDMPI_metal-binding"/>
</dbReference>
<sequence length="196" mass="21613">MEDAAVWRHIATQRRELADVIEELDADQPDCWSTPSLCVGWSVRDVAAHLTHGTLPAPRMLFEAARSGFRFNAVVDRMARTDRRQPSEIAAALRAAADSRRHPPGTSAMEPLIDLLVHGQDLCVPLGIDRAMPRDAAVAAAQRVWQMGFPFQARRRLAGQRLIAVDVEFDVGEGREVRAPIRDLLMLMTGRSAAAA</sequence>
<dbReference type="AlphaFoldDB" id="A0A4R5X3Z7"/>
<proteinExistence type="predicted"/>
<dbReference type="EMBL" id="SDLP01000005">
    <property type="protein sequence ID" value="TDL06402.1"/>
    <property type="molecule type" value="Genomic_DNA"/>
</dbReference>
<evidence type="ECO:0000313" key="2">
    <source>
        <dbReference type="EMBL" id="TDL06402.1"/>
    </source>
</evidence>
<dbReference type="GO" id="GO:0016853">
    <property type="term" value="F:isomerase activity"/>
    <property type="evidence" value="ECO:0007669"/>
    <property type="project" value="UniProtKB-KW"/>
</dbReference>
<dbReference type="NCBIfam" id="TIGR03083">
    <property type="entry name" value="maleylpyruvate isomerase family mycothiol-dependent enzyme"/>
    <property type="match status" value="1"/>
</dbReference>
<dbReference type="Proteomes" id="UP000294952">
    <property type="component" value="Unassembled WGS sequence"/>
</dbReference>
<dbReference type="Pfam" id="PF11716">
    <property type="entry name" value="MDMPI_N"/>
    <property type="match status" value="1"/>
</dbReference>
<reference evidence="2 3" key="1">
    <citation type="submission" date="2019-01" db="EMBL/GenBank/DDBJ databases">
        <title>High-quality-draft genome sequences of five non-tuberculosis mycobacteriaceae isolated from a nosocomial environment.</title>
        <authorList>
            <person name="Tiago I."/>
            <person name="Alarico S."/>
            <person name="Pereira S.G."/>
            <person name="Coelho C."/>
            <person name="Maranha A."/>
            <person name="Empadinhas N."/>
        </authorList>
    </citation>
    <scope>NUCLEOTIDE SEQUENCE [LARGE SCALE GENOMIC DNA]</scope>
    <source>
        <strain evidence="2 3">22DIII</strain>
    </source>
</reference>
<evidence type="ECO:0000259" key="1">
    <source>
        <dbReference type="Pfam" id="PF11716"/>
    </source>
</evidence>
<dbReference type="SUPFAM" id="SSF109854">
    <property type="entry name" value="DinB/YfiT-like putative metalloenzymes"/>
    <property type="match status" value="1"/>
</dbReference>
<organism evidence="2 3">
    <name type="scientific">Mycolicibacterium obuense</name>
    <dbReference type="NCBI Taxonomy" id="1807"/>
    <lineage>
        <taxon>Bacteria</taxon>
        <taxon>Bacillati</taxon>
        <taxon>Actinomycetota</taxon>
        <taxon>Actinomycetes</taxon>
        <taxon>Mycobacteriales</taxon>
        <taxon>Mycobacteriaceae</taxon>
        <taxon>Mycolicibacterium</taxon>
    </lineage>
</organism>
<protein>
    <submittedName>
        <fullName evidence="2">Maleylpyruvate isomerase family mycothiol-dependent enzyme</fullName>
    </submittedName>
</protein>
<dbReference type="GO" id="GO:0046872">
    <property type="term" value="F:metal ion binding"/>
    <property type="evidence" value="ECO:0007669"/>
    <property type="project" value="InterPro"/>
</dbReference>
<keyword evidence="2" id="KW-0670">Pyruvate</keyword>
<evidence type="ECO:0000313" key="3">
    <source>
        <dbReference type="Proteomes" id="UP000294952"/>
    </source>
</evidence>
<dbReference type="InterPro" id="IPR017517">
    <property type="entry name" value="Maleyloyr_isom"/>
</dbReference>
<gene>
    <name evidence="2" type="ORF">EUA04_16875</name>
</gene>
<keyword evidence="2" id="KW-0413">Isomerase</keyword>
<accession>A0A4R5X3Z7</accession>
<comment type="caution">
    <text evidence="2">The sequence shown here is derived from an EMBL/GenBank/DDBJ whole genome shotgun (WGS) entry which is preliminary data.</text>
</comment>
<dbReference type="RefSeq" id="WP_133414165.1">
    <property type="nucleotide sequence ID" value="NZ_SDLP01000005.1"/>
</dbReference>
<dbReference type="Gene3D" id="1.20.120.450">
    <property type="entry name" value="dinb family like domain"/>
    <property type="match status" value="1"/>
</dbReference>
<feature type="domain" description="Mycothiol-dependent maleylpyruvate isomerase metal-binding" evidence="1">
    <location>
        <begin position="12"/>
        <end position="101"/>
    </location>
</feature>
<dbReference type="InterPro" id="IPR034660">
    <property type="entry name" value="DinB/YfiT-like"/>
</dbReference>
<name>A0A4R5X3Z7_9MYCO</name>